<dbReference type="PANTHER" id="PTHR30469">
    <property type="entry name" value="MULTIDRUG RESISTANCE PROTEIN MDTA"/>
    <property type="match status" value="1"/>
</dbReference>
<evidence type="ECO:0000256" key="1">
    <source>
        <dbReference type="ARBA" id="ARBA00009477"/>
    </source>
</evidence>
<accession>A6FXW3</accession>
<keyword evidence="5" id="KW-1185">Reference proteome</keyword>
<evidence type="ECO:0000313" key="5">
    <source>
        <dbReference type="Proteomes" id="UP000005801"/>
    </source>
</evidence>
<protein>
    <submittedName>
        <fullName evidence="4">Secretion protein HlyD</fullName>
    </submittedName>
</protein>
<feature type="compositionally biased region" description="Gly residues" evidence="2">
    <location>
        <begin position="470"/>
        <end position="479"/>
    </location>
</feature>
<evidence type="ECO:0000313" key="4">
    <source>
        <dbReference type="EMBL" id="EDM81701.1"/>
    </source>
</evidence>
<keyword evidence="3" id="KW-0732">Signal</keyword>
<comment type="caution">
    <text evidence="4">The sequence shown here is derived from an EMBL/GenBank/DDBJ whole genome shotgun (WGS) entry which is preliminary data.</text>
</comment>
<reference evidence="4 5" key="1">
    <citation type="submission" date="2007-06" db="EMBL/GenBank/DDBJ databases">
        <authorList>
            <person name="Shimkets L."/>
            <person name="Ferriera S."/>
            <person name="Johnson J."/>
            <person name="Kravitz S."/>
            <person name="Beeson K."/>
            <person name="Sutton G."/>
            <person name="Rogers Y.-H."/>
            <person name="Friedman R."/>
            <person name="Frazier M."/>
            <person name="Venter J.C."/>
        </authorList>
    </citation>
    <scope>NUCLEOTIDE SEQUENCE [LARGE SCALE GENOMIC DNA]</scope>
    <source>
        <strain evidence="4 5">SIR-1</strain>
    </source>
</reference>
<dbReference type="EMBL" id="ABCS01000002">
    <property type="protein sequence ID" value="EDM81701.1"/>
    <property type="molecule type" value="Genomic_DNA"/>
</dbReference>
<feature type="compositionally biased region" description="Low complexity" evidence="2">
    <location>
        <begin position="459"/>
        <end position="469"/>
    </location>
</feature>
<dbReference type="PANTHER" id="PTHR30469:SF15">
    <property type="entry name" value="HLYD FAMILY OF SECRETION PROTEINS"/>
    <property type="match status" value="1"/>
</dbReference>
<name>A6FXW3_9BACT</name>
<feature type="region of interest" description="Disordered" evidence="2">
    <location>
        <begin position="133"/>
        <end position="154"/>
    </location>
</feature>
<proteinExistence type="inferred from homology"/>
<feature type="region of interest" description="Disordered" evidence="2">
    <location>
        <begin position="440"/>
        <end position="479"/>
    </location>
</feature>
<comment type="similarity">
    <text evidence="1">Belongs to the membrane fusion protein (MFP) (TC 8.A.1) family.</text>
</comment>
<feature type="region of interest" description="Disordered" evidence="2">
    <location>
        <begin position="181"/>
        <end position="213"/>
    </location>
</feature>
<organism evidence="4 5">
    <name type="scientific">Plesiocystis pacifica SIR-1</name>
    <dbReference type="NCBI Taxonomy" id="391625"/>
    <lineage>
        <taxon>Bacteria</taxon>
        <taxon>Pseudomonadati</taxon>
        <taxon>Myxococcota</taxon>
        <taxon>Polyangia</taxon>
        <taxon>Nannocystales</taxon>
        <taxon>Nannocystaceae</taxon>
        <taxon>Plesiocystis</taxon>
    </lineage>
</organism>
<dbReference type="NCBIfam" id="TIGR01730">
    <property type="entry name" value="RND_mfp"/>
    <property type="match status" value="1"/>
</dbReference>
<dbReference type="eggNOG" id="COG1566">
    <property type="taxonomic scope" value="Bacteria"/>
</dbReference>
<dbReference type="Gene3D" id="2.40.50.100">
    <property type="match status" value="1"/>
</dbReference>
<dbReference type="Gene3D" id="2.40.420.20">
    <property type="match status" value="1"/>
</dbReference>
<dbReference type="AlphaFoldDB" id="A6FXW3"/>
<feature type="compositionally biased region" description="Acidic residues" evidence="2">
    <location>
        <begin position="448"/>
        <end position="458"/>
    </location>
</feature>
<dbReference type="SUPFAM" id="SSF111369">
    <property type="entry name" value="HlyD-like secretion proteins"/>
    <property type="match status" value="1"/>
</dbReference>
<dbReference type="Proteomes" id="UP000005801">
    <property type="component" value="Unassembled WGS sequence"/>
</dbReference>
<evidence type="ECO:0000256" key="3">
    <source>
        <dbReference type="SAM" id="SignalP"/>
    </source>
</evidence>
<sequence length="479" mass="50696">MAGFSPPNFASVRLVLRLGSVALAASLSTACGDPAAEEAAPEASPSQVRAHRAEKGTARSWIYGQGTAQAVRRELLTFEADGRVAYIAESAEGRPLQVGDRVRGPDAVSGERHGQLLMSLDSRDEAAAVAAREAELARTEGDQAAGKSDVDSARTEYETAKSEYERVEALFDAKVSSQSELDDARSRRDRAKASLDSARARAKSSRSGTEAQQVELERARLGLEKTSIFAPFDGVVAYLNVREGDYYFAGSLSGRSESERLGVAPVVIIDPSAFEVTVHIPAYEADAIERGQTALLLGGAEIAEVSAGERSIFDSGLEPVFAEVYAVSPSVDPSSRTVEVKLRTTAGAEGMRDGEFVTCWIITEIVEDTVIVPFDAIVRGESGPRAFVVDEATSTVQARSLQLGVRDMIGIEVREGVAPGERLVTAGRHAIADGTRVEVVGEDRLPNPEDEDVPEPEGDAVAAEAAGEAGETGEGTDGQ</sequence>
<evidence type="ECO:0000256" key="2">
    <source>
        <dbReference type="SAM" id="MobiDB-lite"/>
    </source>
</evidence>
<dbReference type="RefSeq" id="WP_006969312.1">
    <property type="nucleotide sequence ID" value="NZ_ABCS01000002.1"/>
</dbReference>
<dbReference type="STRING" id="391625.PPSIR1_22329"/>
<dbReference type="Gene3D" id="2.40.30.170">
    <property type="match status" value="1"/>
</dbReference>
<gene>
    <name evidence="4" type="ORF">PPSIR1_22329</name>
</gene>
<dbReference type="OrthoDB" id="9806939at2"/>
<dbReference type="GO" id="GO:1990281">
    <property type="term" value="C:efflux pump complex"/>
    <property type="evidence" value="ECO:0007669"/>
    <property type="project" value="TreeGrafter"/>
</dbReference>
<feature type="signal peptide" evidence="3">
    <location>
        <begin position="1"/>
        <end position="24"/>
    </location>
</feature>
<dbReference type="Gene3D" id="1.10.287.470">
    <property type="entry name" value="Helix hairpin bin"/>
    <property type="match status" value="1"/>
</dbReference>
<dbReference type="GO" id="GO:0015562">
    <property type="term" value="F:efflux transmembrane transporter activity"/>
    <property type="evidence" value="ECO:0007669"/>
    <property type="project" value="TreeGrafter"/>
</dbReference>
<dbReference type="InterPro" id="IPR006143">
    <property type="entry name" value="RND_pump_MFP"/>
</dbReference>
<feature type="chain" id="PRO_5002697268" evidence="3">
    <location>
        <begin position="25"/>
        <end position="479"/>
    </location>
</feature>